<gene>
    <name evidence="2" type="ORF">H0235_013336</name>
</gene>
<evidence type="ECO:0000313" key="3">
    <source>
        <dbReference type="Proteomes" id="UP000600918"/>
    </source>
</evidence>
<keyword evidence="3" id="KW-1185">Reference proteome</keyword>
<dbReference type="EMBL" id="JACSDY010000013">
    <property type="protein sequence ID" value="KAF7410729.1"/>
    <property type="molecule type" value="Genomic_DNA"/>
</dbReference>
<proteinExistence type="predicted"/>
<evidence type="ECO:0000256" key="1">
    <source>
        <dbReference type="SAM" id="MobiDB-lite"/>
    </source>
</evidence>
<evidence type="ECO:0000313" key="2">
    <source>
        <dbReference type="EMBL" id="KAF7410729.1"/>
    </source>
</evidence>
<name>A0A834KT07_VESPE</name>
<protein>
    <submittedName>
        <fullName evidence="2">Uncharacterized protein</fullName>
    </submittedName>
</protein>
<comment type="caution">
    <text evidence="2">The sequence shown here is derived from an EMBL/GenBank/DDBJ whole genome shotgun (WGS) entry which is preliminary data.</text>
</comment>
<dbReference type="Proteomes" id="UP000600918">
    <property type="component" value="Unassembled WGS sequence"/>
</dbReference>
<dbReference type="AlphaFoldDB" id="A0A834KT07"/>
<accession>A0A834KT07</accession>
<feature type="compositionally biased region" description="Low complexity" evidence="1">
    <location>
        <begin position="72"/>
        <end position="90"/>
    </location>
</feature>
<organism evidence="2 3">
    <name type="scientific">Vespula pensylvanica</name>
    <name type="common">Western yellow jacket</name>
    <name type="synonym">Wasp</name>
    <dbReference type="NCBI Taxonomy" id="30213"/>
    <lineage>
        <taxon>Eukaryota</taxon>
        <taxon>Metazoa</taxon>
        <taxon>Ecdysozoa</taxon>
        <taxon>Arthropoda</taxon>
        <taxon>Hexapoda</taxon>
        <taxon>Insecta</taxon>
        <taxon>Pterygota</taxon>
        <taxon>Neoptera</taxon>
        <taxon>Endopterygota</taxon>
        <taxon>Hymenoptera</taxon>
        <taxon>Apocrita</taxon>
        <taxon>Aculeata</taxon>
        <taxon>Vespoidea</taxon>
        <taxon>Vespidae</taxon>
        <taxon>Vespinae</taxon>
        <taxon>Vespula</taxon>
    </lineage>
</organism>
<sequence length="221" mass="23198">MRSMWQLIVLERASSRLIRQAYPTFVCGNRTDAVTSTLTFDYRGNIIFAGKCIEIIIGIEYKNVTFGPESPGIPDGPIGPIGPGAPFSPGEPTSPGIPCLPSCPGRPSDPGGPGGPGGPGSPGSPCYVPRALRRYGFPLTRALDKSVSRCSSVLCHGRMGPEKEQRGVGVGQTARARRVPRTENTACTLPDYDDVGGCGSCDGEAAIALGKYIDSRSQVSN</sequence>
<feature type="region of interest" description="Disordered" evidence="1">
    <location>
        <begin position="72"/>
        <end position="125"/>
    </location>
</feature>
<reference evidence="2" key="1">
    <citation type="journal article" date="2020" name="G3 (Bethesda)">
        <title>High-Quality Assemblies for Three Invasive Social Wasps from the &lt;i&gt;Vespula&lt;/i&gt; Genus.</title>
        <authorList>
            <person name="Harrop T.W.R."/>
            <person name="Guhlin J."/>
            <person name="McLaughlin G.M."/>
            <person name="Permina E."/>
            <person name="Stockwell P."/>
            <person name="Gilligan J."/>
            <person name="Le Lec M.F."/>
            <person name="Gruber M.A.M."/>
            <person name="Quinn O."/>
            <person name="Lovegrove M."/>
            <person name="Duncan E.J."/>
            <person name="Remnant E.J."/>
            <person name="Van Eeckhoven J."/>
            <person name="Graham B."/>
            <person name="Knapp R.A."/>
            <person name="Langford K.W."/>
            <person name="Kronenberg Z."/>
            <person name="Press M.O."/>
            <person name="Eacker S.M."/>
            <person name="Wilson-Rankin E.E."/>
            <person name="Purcell J."/>
            <person name="Lester P.J."/>
            <person name="Dearden P.K."/>
        </authorList>
    </citation>
    <scope>NUCLEOTIDE SEQUENCE</scope>
    <source>
        <strain evidence="2">Volc-1</strain>
    </source>
</reference>
<feature type="compositionally biased region" description="Gly residues" evidence="1">
    <location>
        <begin position="111"/>
        <end position="121"/>
    </location>
</feature>